<name>A0A7G6VVS9_9SPHN</name>
<dbReference type="EMBL" id="CP060052">
    <property type="protein sequence ID" value="QNE05844.1"/>
    <property type="molecule type" value="Genomic_DNA"/>
</dbReference>
<dbReference type="CDD" id="cd19166">
    <property type="entry name" value="HemeO-bac"/>
    <property type="match status" value="1"/>
</dbReference>
<evidence type="ECO:0000313" key="3">
    <source>
        <dbReference type="Proteomes" id="UP000515297"/>
    </source>
</evidence>
<feature type="region of interest" description="Disordered" evidence="1">
    <location>
        <begin position="1"/>
        <end position="24"/>
    </location>
</feature>
<dbReference type="RefSeq" id="WP_185884899.1">
    <property type="nucleotide sequence ID" value="NZ_CP060052.1"/>
</dbReference>
<dbReference type="InterPro" id="IPR016084">
    <property type="entry name" value="Haem_Oase-like_multi-hlx"/>
</dbReference>
<dbReference type="AlphaFoldDB" id="A0A7G6VVS9"/>
<dbReference type="Proteomes" id="UP000515297">
    <property type="component" value="Chromosome"/>
</dbReference>
<evidence type="ECO:0000256" key="1">
    <source>
        <dbReference type="SAM" id="MobiDB-lite"/>
    </source>
</evidence>
<organism evidence="2 3">
    <name type="scientific">Croceicoccus marinus</name>
    <dbReference type="NCBI Taxonomy" id="450378"/>
    <lineage>
        <taxon>Bacteria</taxon>
        <taxon>Pseudomonadati</taxon>
        <taxon>Pseudomonadota</taxon>
        <taxon>Alphaproteobacteria</taxon>
        <taxon>Sphingomonadales</taxon>
        <taxon>Erythrobacteraceae</taxon>
        <taxon>Croceicoccus</taxon>
    </lineage>
</organism>
<sequence>MLTAHHPPQEGPGTPAGEGDDGSAIRRPARLVLRDRTRAQHDATEAAFAGYDLSKRHHYRAFLTAHAIALPGLEIAVTGRGWKGFQPRLPLLADDLAALGTWLPTPMIASDTSDAGAWGVQYVLEGSKLGGRLLSKGLPGDVPSKYLSPAASMSADWQAFCAAFDEAAIMQDSAWLEDAIDAAIESFQFFRRAATCIAEDLS</sequence>
<dbReference type="Gene3D" id="1.20.910.10">
    <property type="entry name" value="Heme oxygenase-like"/>
    <property type="match status" value="1"/>
</dbReference>
<accession>A0A7G6VVS9</accession>
<dbReference type="SUPFAM" id="SSF48613">
    <property type="entry name" value="Heme oxygenase-like"/>
    <property type="match status" value="1"/>
</dbReference>
<reference evidence="2 3" key="1">
    <citation type="submission" date="2020-08" db="EMBL/GenBank/DDBJ databases">
        <authorList>
            <person name="Liu G."/>
            <person name="Sun C."/>
        </authorList>
    </citation>
    <scope>NUCLEOTIDE SEQUENCE [LARGE SCALE GENOMIC DNA]</scope>
    <source>
        <strain evidence="2 3">OT19</strain>
    </source>
</reference>
<protein>
    <submittedName>
        <fullName evidence="2">Biliverdin-producing heme oxygenase</fullName>
    </submittedName>
</protein>
<proteinExistence type="predicted"/>
<gene>
    <name evidence="2" type="ORF">H4O24_04020</name>
</gene>
<evidence type="ECO:0000313" key="2">
    <source>
        <dbReference type="EMBL" id="QNE05844.1"/>
    </source>
</evidence>